<dbReference type="EMBL" id="CP002379">
    <property type="protein sequence ID" value="ADX75030.1"/>
    <property type="molecule type" value="Genomic_DNA"/>
</dbReference>
<keyword evidence="3" id="KW-1003">Cell membrane</keyword>
<dbReference type="KEGG" id="apn:Asphe3_39420"/>
<feature type="transmembrane region" description="Helical" evidence="8">
    <location>
        <begin position="169"/>
        <end position="191"/>
    </location>
</feature>
<comment type="subcellular location">
    <subcellularLocation>
        <location evidence="1">Cell membrane</location>
        <topology evidence="1">Multi-pass membrane protein</topology>
    </subcellularLocation>
</comment>
<dbReference type="GO" id="GO:0005886">
    <property type="term" value="C:plasma membrane"/>
    <property type="evidence" value="ECO:0007669"/>
    <property type="project" value="UniProtKB-SubCell"/>
</dbReference>
<sequence>MTDEISFRVTTQESLPRQHKKGPTSNADLGSAVRRGAVWTAGSTVLLRLGNIALMAVVARIVSPRELGIFTLAVTVHAVIVSVAELGVASSIARSDLDFDRIAPTVASISIVSSFLMAAPMFIFADSIAAVLGTAAAGPALKILAVGVALIGPFAVPGAQLQRDFRQHVIFWASAIAFVPGSATLVLLALQGSGPEAFAWSRIVGQVVMGVVILAATGRPLVPRLNKSMMRPLLAFGLPLAGANLLSQVLLNADYLFIGPMLGAAELGIYFLAFSIAMWPTAVIGSMLNGLVLPAISAVRRDGGDMAGAVTLGLRTVALIAFPLAAFLSVFSLELVKTIYGPAWLPAAPVLSVLAIYGAVSVVGLFLANVIIASGRTGVLLGVQLCALAVLLPGLPAAIHLGGIQGAALMHVIVVVAVTSPVYVVALRRSTGLRIPALLAALQLPAATTALTGLAAWLVTLALEDPLLKLIVAGNIGMCVYALLNWRDISALIPARFLIRLARVKSHFCGHPSSQERSSQ</sequence>
<evidence type="ECO:0000256" key="4">
    <source>
        <dbReference type="ARBA" id="ARBA00022692"/>
    </source>
</evidence>
<feature type="transmembrane region" description="Helical" evidence="8">
    <location>
        <begin position="438"/>
        <end position="460"/>
    </location>
</feature>
<feature type="transmembrane region" description="Helical" evidence="8">
    <location>
        <begin position="102"/>
        <end position="124"/>
    </location>
</feature>
<feature type="transmembrane region" description="Helical" evidence="8">
    <location>
        <begin position="45"/>
        <end position="63"/>
    </location>
</feature>
<feature type="transmembrane region" description="Helical" evidence="8">
    <location>
        <begin position="136"/>
        <end position="157"/>
    </location>
</feature>
<proteinExistence type="inferred from homology"/>
<dbReference type="STRING" id="930171.Asphe3_39420"/>
<evidence type="ECO:0000256" key="8">
    <source>
        <dbReference type="SAM" id="Phobius"/>
    </source>
</evidence>
<evidence type="ECO:0000256" key="3">
    <source>
        <dbReference type="ARBA" id="ARBA00022475"/>
    </source>
</evidence>
<dbReference type="eggNOG" id="COG2244">
    <property type="taxonomic scope" value="Bacteria"/>
</dbReference>
<feature type="region of interest" description="Disordered" evidence="7">
    <location>
        <begin position="1"/>
        <end position="28"/>
    </location>
</feature>
<evidence type="ECO:0000256" key="5">
    <source>
        <dbReference type="ARBA" id="ARBA00022989"/>
    </source>
</evidence>
<feature type="transmembrane region" description="Helical" evidence="8">
    <location>
        <begin position="69"/>
        <end position="90"/>
    </location>
</feature>
<feature type="transmembrane region" description="Helical" evidence="8">
    <location>
        <begin position="312"/>
        <end position="331"/>
    </location>
</feature>
<dbReference type="InterPro" id="IPR050833">
    <property type="entry name" value="Poly_Biosynth_Transport"/>
</dbReference>
<evidence type="ECO:0000313" key="9">
    <source>
        <dbReference type="EMBL" id="ADX75030.1"/>
    </source>
</evidence>
<feature type="transmembrane region" description="Helical" evidence="8">
    <location>
        <begin position="234"/>
        <end position="257"/>
    </location>
</feature>
<name>F0MA43_PSEPM</name>
<evidence type="ECO:0000313" key="10">
    <source>
        <dbReference type="Proteomes" id="UP000008639"/>
    </source>
</evidence>
<evidence type="ECO:0000256" key="6">
    <source>
        <dbReference type="ARBA" id="ARBA00023136"/>
    </source>
</evidence>
<reference evidence="9 10" key="1">
    <citation type="journal article" date="2011" name="Stand. Genomic Sci.">
        <title>Complete genome sequence of Arthrobacter phenanthrenivorans type strain (Sphe3).</title>
        <authorList>
            <person name="Kallimanis A."/>
            <person name="Labutti K.M."/>
            <person name="Lapidus A."/>
            <person name="Clum A."/>
            <person name="Lykidis A."/>
            <person name="Mavromatis K."/>
            <person name="Pagani I."/>
            <person name="Liolios K."/>
            <person name="Ivanova N."/>
            <person name="Goodwin L."/>
            <person name="Pitluck S."/>
            <person name="Chen A."/>
            <person name="Palaniappan K."/>
            <person name="Markowitz V."/>
            <person name="Bristow J."/>
            <person name="Velentzas A.D."/>
            <person name="Perisynakis A."/>
            <person name="Ouzounis C.C."/>
            <person name="Kyrpides N.C."/>
            <person name="Koukkou A.I."/>
            <person name="Drainas C."/>
        </authorList>
    </citation>
    <scope>NUCLEOTIDE SEQUENCE [LARGE SCALE GENOMIC DNA]</scope>
    <source>
        <strain evidence="10">DSM 18606 / JCM 16027 / LMG 23796 / Sphe3</strain>
    </source>
</reference>
<evidence type="ECO:0000256" key="2">
    <source>
        <dbReference type="ARBA" id="ARBA00007430"/>
    </source>
</evidence>
<dbReference type="HOGENOM" id="CLU_026911_3_1_11"/>
<organism evidence="9 10">
    <name type="scientific">Pseudarthrobacter phenanthrenivorans (strain DSM 18606 / JCM 16027 / LMG 23796 / Sphe3)</name>
    <name type="common">Arthrobacter phenanthrenivorans</name>
    <dbReference type="NCBI Taxonomy" id="930171"/>
    <lineage>
        <taxon>Bacteria</taxon>
        <taxon>Bacillati</taxon>
        <taxon>Actinomycetota</taxon>
        <taxon>Actinomycetes</taxon>
        <taxon>Micrococcales</taxon>
        <taxon>Micrococcaceae</taxon>
        <taxon>Pseudarthrobacter</taxon>
    </lineage>
</organism>
<feature type="transmembrane region" description="Helical" evidence="8">
    <location>
        <begin position="269"/>
        <end position="292"/>
    </location>
</feature>
<feature type="transmembrane region" description="Helical" evidence="8">
    <location>
        <begin position="379"/>
        <end position="401"/>
    </location>
</feature>
<evidence type="ECO:0000256" key="1">
    <source>
        <dbReference type="ARBA" id="ARBA00004651"/>
    </source>
</evidence>
<protein>
    <submittedName>
        <fullName evidence="9">Membrane protein involved in the export of O-antigen and teichoic acid</fullName>
    </submittedName>
</protein>
<keyword evidence="5 8" id="KW-1133">Transmembrane helix</keyword>
<feature type="transmembrane region" description="Helical" evidence="8">
    <location>
        <begin position="343"/>
        <end position="367"/>
    </location>
</feature>
<gene>
    <name evidence="9" type="ordered locus">Asphe3_39420</name>
</gene>
<feature type="transmembrane region" description="Helical" evidence="8">
    <location>
        <begin position="407"/>
        <end position="426"/>
    </location>
</feature>
<dbReference type="Pfam" id="PF13440">
    <property type="entry name" value="Polysacc_synt_3"/>
    <property type="match status" value="1"/>
</dbReference>
<evidence type="ECO:0000256" key="7">
    <source>
        <dbReference type="SAM" id="MobiDB-lite"/>
    </source>
</evidence>
<feature type="transmembrane region" description="Helical" evidence="8">
    <location>
        <begin position="466"/>
        <end position="486"/>
    </location>
</feature>
<dbReference type="Proteomes" id="UP000008639">
    <property type="component" value="Chromosome"/>
</dbReference>
<dbReference type="PANTHER" id="PTHR30250:SF10">
    <property type="entry name" value="LIPOPOLYSACCHARIDE BIOSYNTHESIS PROTEIN WZXC"/>
    <property type="match status" value="1"/>
</dbReference>
<dbReference type="AlphaFoldDB" id="F0MA43"/>
<dbReference type="OrthoDB" id="9770347at2"/>
<feature type="transmembrane region" description="Helical" evidence="8">
    <location>
        <begin position="203"/>
        <end position="222"/>
    </location>
</feature>
<keyword evidence="4 8" id="KW-0812">Transmembrane</keyword>
<comment type="similarity">
    <text evidence="2">Belongs to the polysaccharide synthase family.</text>
</comment>
<dbReference type="RefSeq" id="WP_013602909.1">
    <property type="nucleotide sequence ID" value="NC_015145.1"/>
</dbReference>
<keyword evidence="6 8" id="KW-0472">Membrane</keyword>
<accession>F0MA43</accession>
<dbReference type="PANTHER" id="PTHR30250">
    <property type="entry name" value="PST FAMILY PREDICTED COLANIC ACID TRANSPORTER"/>
    <property type="match status" value="1"/>
</dbReference>